<organism evidence="5 6">
    <name type="scientific">Desulfopila aestuarii DSM 18488</name>
    <dbReference type="NCBI Taxonomy" id="1121416"/>
    <lineage>
        <taxon>Bacteria</taxon>
        <taxon>Pseudomonadati</taxon>
        <taxon>Thermodesulfobacteriota</taxon>
        <taxon>Desulfobulbia</taxon>
        <taxon>Desulfobulbales</taxon>
        <taxon>Desulfocapsaceae</taxon>
        <taxon>Desulfopila</taxon>
    </lineage>
</organism>
<evidence type="ECO:0000259" key="4">
    <source>
        <dbReference type="Pfam" id="PF00149"/>
    </source>
</evidence>
<dbReference type="EMBL" id="FRFE01000005">
    <property type="protein sequence ID" value="SHO46480.1"/>
    <property type="molecule type" value="Genomic_DNA"/>
</dbReference>
<dbReference type="Gene3D" id="3.60.21.10">
    <property type="match status" value="1"/>
</dbReference>
<dbReference type="Pfam" id="PF00149">
    <property type="entry name" value="Metallophos"/>
    <property type="match status" value="1"/>
</dbReference>
<dbReference type="GO" id="GO:0008758">
    <property type="term" value="F:UDP-2,3-diacylglucosamine hydrolase activity"/>
    <property type="evidence" value="ECO:0007669"/>
    <property type="project" value="TreeGrafter"/>
</dbReference>
<gene>
    <name evidence="5" type="ORF">SAMN02745220_01524</name>
</gene>
<evidence type="ECO:0000256" key="3">
    <source>
        <dbReference type="SAM" id="Phobius"/>
    </source>
</evidence>
<feature type="transmembrane region" description="Helical" evidence="3">
    <location>
        <begin position="50"/>
        <end position="68"/>
    </location>
</feature>
<keyword evidence="1" id="KW-0479">Metal-binding</keyword>
<dbReference type="InterPro" id="IPR051158">
    <property type="entry name" value="Metallophosphoesterase_sf"/>
</dbReference>
<keyword evidence="2" id="KW-0378">Hydrolase</keyword>
<protein>
    <recommendedName>
        <fullName evidence="4">Calcineurin-like phosphoesterase domain-containing protein</fullName>
    </recommendedName>
</protein>
<reference evidence="5 6" key="1">
    <citation type="submission" date="2016-12" db="EMBL/GenBank/DDBJ databases">
        <authorList>
            <person name="Song W.-J."/>
            <person name="Kurnit D.M."/>
        </authorList>
    </citation>
    <scope>NUCLEOTIDE SEQUENCE [LARGE SCALE GENOMIC DNA]</scope>
    <source>
        <strain evidence="5 6">DSM 18488</strain>
    </source>
</reference>
<dbReference type="STRING" id="1121416.SAMN02745220_01524"/>
<dbReference type="RefSeq" id="WP_073612846.1">
    <property type="nucleotide sequence ID" value="NZ_FRFE01000005.1"/>
</dbReference>
<sequence>MSDILHIVIFLLWVNGLPPLVAILIHGRFENPVDGGRLWSDGRPLFGRNKTVRGVVAATVGGILLAPFLGVPWWAGSLAGFLAMIGDLTSSFVKRRMQIDSGGSVFLLDQLFESLLPLLFFNLFLQLTLLKNFTTLFLFTLVAYTSSRLWLHITGRPLPARYPRVVQSMVRFHEWRSCHTPLARWQVWFNLTSFLSDQVLLTWLFHVTGLYSKGKKNALAIGVTERIFSFSELPEKFDGLRILFLTDLHLDGLEGVDHELCRIVQETDMDLCLIGGDLRMKTYGDSDPAISKLELVLQHVRAPLGSFGVLGNHDCIEMLPNLEDAGLIMLVNDGIAIERDNERIWIAGVDDPHYYRLHDVAQATSEIPDGDFTIVLAHSPEAYIEAEENGAHLYLCGHTHGGQVCLEQGVPIITNSRAPRYTASGPWRHGRMQGYTSRGVAPSSIPVRFNCPGEIVCITLQRTK</sequence>
<dbReference type="SUPFAM" id="SSF56300">
    <property type="entry name" value="Metallo-dependent phosphatases"/>
    <property type="match status" value="1"/>
</dbReference>
<evidence type="ECO:0000313" key="5">
    <source>
        <dbReference type="EMBL" id="SHO46480.1"/>
    </source>
</evidence>
<evidence type="ECO:0000256" key="2">
    <source>
        <dbReference type="ARBA" id="ARBA00022801"/>
    </source>
</evidence>
<dbReference type="AlphaFoldDB" id="A0A1M7Y383"/>
<keyword evidence="3" id="KW-0472">Membrane</keyword>
<proteinExistence type="predicted"/>
<dbReference type="InterPro" id="IPR004843">
    <property type="entry name" value="Calcineurin-like_PHP"/>
</dbReference>
<evidence type="ECO:0000256" key="1">
    <source>
        <dbReference type="ARBA" id="ARBA00022723"/>
    </source>
</evidence>
<dbReference type="GO" id="GO:0046872">
    <property type="term" value="F:metal ion binding"/>
    <property type="evidence" value="ECO:0007669"/>
    <property type="project" value="UniProtKB-KW"/>
</dbReference>
<dbReference type="GO" id="GO:0009245">
    <property type="term" value="P:lipid A biosynthetic process"/>
    <property type="evidence" value="ECO:0007669"/>
    <property type="project" value="TreeGrafter"/>
</dbReference>
<accession>A0A1M7Y383</accession>
<dbReference type="InterPro" id="IPR029052">
    <property type="entry name" value="Metallo-depent_PP-like"/>
</dbReference>
<dbReference type="GO" id="GO:0016020">
    <property type="term" value="C:membrane"/>
    <property type="evidence" value="ECO:0007669"/>
    <property type="project" value="GOC"/>
</dbReference>
<dbReference type="InterPro" id="IPR032690">
    <property type="entry name" value="CarS"/>
</dbReference>
<keyword evidence="3" id="KW-1133">Transmembrane helix</keyword>
<name>A0A1M7Y383_9BACT</name>
<dbReference type="PANTHER" id="PTHR31302">
    <property type="entry name" value="TRANSMEMBRANE PROTEIN WITH METALLOPHOSPHOESTERASE DOMAIN-RELATED"/>
    <property type="match status" value="1"/>
</dbReference>
<evidence type="ECO:0000313" key="6">
    <source>
        <dbReference type="Proteomes" id="UP000184603"/>
    </source>
</evidence>
<keyword evidence="3" id="KW-0812">Transmembrane</keyword>
<feature type="domain" description="Calcineurin-like phosphoesterase" evidence="4">
    <location>
        <begin position="240"/>
        <end position="401"/>
    </location>
</feature>
<feature type="transmembrane region" description="Helical" evidence="3">
    <location>
        <begin position="6"/>
        <end position="29"/>
    </location>
</feature>
<dbReference type="Pfam" id="PF01864">
    <property type="entry name" value="CarS-like"/>
    <property type="match status" value="1"/>
</dbReference>
<keyword evidence="6" id="KW-1185">Reference proteome</keyword>
<dbReference type="OrthoDB" id="9780884at2"/>
<dbReference type="PANTHER" id="PTHR31302:SF31">
    <property type="entry name" value="PHOSPHODIESTERASE YAEI"/>
    <property type="match status" value="1"/>
</dbReference>
<dbReference type="Proteomes" id="UP000184603">
    <property type="component" value="Unassembled WGS sequence"/>
</dbReference>